<dbReference type="RefSeq" id="WP_124925211.1">
    <property type="nucleotide sequence ID" value="NZ_BMOH01000003.1"/>
</dbReference>
<keyword evidence="9" id="KW-0902">Two-component regulatory system</keyword>
<comment type="subcellular location">
    <subcellularLocation>
        <location evidence="2">Membrane</location>
    </subcellularLocation>
</comment>
<evidence type="ECO:0000256" key="5">
    <source>
        <dbReference type="ARBA" id="ARBA00022679"/>
    </source>
</evidence>
<dbReference type="InterPro" id="IPR025293">
    <property type="entry name" value="YfiR/HmsC-like"/>
</dbReference>
<evidence type="ECO:0000313" key="16">
    <source>
        <dbReference type="EMBL" id="RRD00629.1"/>
    </source>
</evidence>
<dbReference type="Pfam" id="PF00512">
    <property type="entry name" value="HisKA"/>
    <property type="match status" value="1"/>
</dbReference>
<comment type="caution">
    <text evidence="16">The sequence shown here is derived from an EMBL/GenBank/DDBJ whole genome shotgun (WGS) entry which is preliminary data.</text>
</comment>
<evidence type="ECO:0000256" key="4">
    <source>
        <dbReference type="ARBA" id="ARBA00022553"/>
    </source>
</evidence>
<dbReference type="FunFam" id="1.10.287.130:FF:000038">
    <property type="entry name" value="Sensory transduction histidine kinase"/>
    <property type="match status" value="1"/>
</dbReference>
<feature type="coiled-coil region" evidence="12">
    <location>
        <begin position="300"/>
        <end position="369"/>
    </location>
</feature>
<feature type="domain" description="Response regulatory" evidence="15">
    <location>
        <begin position="686"/>
        <end position="802"/>
    </location>
</feature>
<evidence type="ECO:0000256" key="3">
    <source>
        <dbReference type="ARBA" id="ARBA00012438"/>
    </source>
</evidence>
<evidence type="ECO:0000256" key="6">
    <source>
        <dbReference type="ARBA" id="ARBA00022741"/>
    </source>
</evidence>
<reference evidence="16 17" key="1">
    <citation type="submission" date="2018-11" db="EMBL/GenBank/DDBJ databases">
        <title>The draft genome sequence of Amphritea balenae JAMM 1525T.</title>
        <authorList>
            <person name="Fang Z."/>
            <person name="Zhang Y."/>
            <person name="Han X."/>
        </authorList>
    </citation>
    <scope>NUCLEOTIDE SEQUENCE [LARGE SCALE GENOMIC DNA]</scope>
    <source>
        <strain evidence="16 17">JAMM 1525</strain>
    </source>
</reference>
<evidence type="ECO:0000256" key="2">
    <source>
        <dbReference type="ARBA" id="ARBA00004370"/>
    </source>
</evidence>
<feature type="coiled-coil region" evidence="12">
    <location>
        <begin position="202"/>
        <end position="243"/>
    </location>
</feature>
<evidence type="ECO:0000256" key="11">
    <source>
        <dbReference type="PROSITE-ProRule" id="PRU00169"/>
    </source>
</evidence>
<evidence type="ECO:0000256" key="8">
    <source>
        <dbReference type="ARBA" id="ARBA00022840"/>
    </source>
</evidence>
<evidence type="ECO:0000259" key="14">
    <source>
        <dbReference type="PROSITE" id="PS50109"/>
    </source>
</evidence>
<keyword evidence="13" id="KW-1133">Transmembrane helix</keyword>
<keyword evidence="6" id="KW-0547">Nucleotide-binding</keyword>
<dbReference type="SMART" id="SM00448">
    <property type="entry name" value="REC"/>
    <property type="match status" value="1"/>
</dbReference>
<dbReference type="Gene3D" id="3.40.50.2300">
    <property type="match status" value="1"/>
</dbReference>
<dbReference type="InterPro" id="IPR004358">
    <property type="entry name" value="Sig_transdc_His_kin-like_C"/>
</dbReference>
<dbReference type="PRINTS" id="PR00344">
    <property type="entry name" value="BCTRLSENSOR"/>
</dbReference>
<dbReference type="InterPro" id="IPR011006">
    <property type="entry name" value="CheY-like_superfamily"/>
</dbReference>
<dbReference type="InterPro" id="IPR001789">
    <property type="entry name" value="Sig_transdc_resp-reg_receiver"/>
</dbReference>
<dbReference type="PANTHER" id="PTHR43047">
    <property type="entry name" value="TWO-COMPONENT HISTIDINE PROTEIN KINASE"/>
    <property type="match status" value="1"/>
</dbReference>
<protein>
    <recommendedName>
        <fullName evidence="3">histidine kinase</fullName>
        <ecNumber evidence="3">2.7.13.3</ecNumber>
    </recommendedName>
</protein>
<feature type="transmembrane region" description="Helical" evidence="13">
    <location>
        <begin position="389"/>
        <end position="409"/>
    </location>
</feature>
<name>A0A3P1STU8_9GAMM</name>
<dbReference type="GO" id="GO:0000155">
    <property type="term" value="F:phosphorelay sensor kinase activity"/>
    <property type="evidence" value="ECO:0007669"/>
    <property type="project" value="InterPro"/>
</dbReference>
<dbReference type="EMBL" id="RQXV01000002">
    <property type="protein sequence ID" value="RRD00629.1"/>
    <property type="molecule type" value="Genomic_DNA"/>
</dbReference>
<dbReference type="OrthoDB" id="9797243at2"/>
<keyword evidence="10 13" id="KW-0472">Membrane</keyword>
<keyword evidence="8" id="KW-0067">ATP-binding</keyword>
<evidence type="ECO:0000256" key="1">
    <source>
        <dbReference type="ARBA" id="ARBA00000085"/>
    </source>
</evidence>
<dbReference type="CDD" id="cd17546">
    <property type="entry name" value="REC_hyHK_CKI1_RcsC-like"/>
    <property type="match status" value="1"/>
</dbReference>
<evidence type="ECO:0000259" key="15">
    <source>
        <dbReference type="PROSITE" id="PS50110"/>
    </source>
</evidence>
<keyword evidence="12" id="KW-0175">Coiled coil</keyword>
<dbReference type="Gene3D" id="1.10.287.130">
    <property type="match status" value="1"/>
</dbReference>
<dbReference type="InterPro" id="IPR036097">
    <property type="entry name" value="HisK_dim/P_sf"/>
</dbReference>
<dbReference type="InterPro" id="IPR036890">
    <property type="entry name" value="HATPase_C_sf"/>
</dbReference>
<organism evidence="16 17">
    <name type="scientific">Amphritea balenae</name>
    <dbReference type="NCBI Taxonomy" id="452629"/>
    <lineage>
        <taxon>Bacteria</taxon>
        <taxon>Pseudomonadati</taxon>
        <taxon>Pseudomonadota</taxon>
        <taxon>Gammaproteobacteria</taxon>
        <taxon>Oceanospirillales</taxon>
        <taxon>Oceanospirillaceae</taxon>
        <taxon>Amphritea</taxon>
    </lineage>
</organism>
<dbReference type="SUPFAM" id="SSF52172">
    <property type="entry name" value="CheY-like"/>
    <property type="match status" value="1"/>
</dbReference>
<evidence type="ECO:0000256" key="13">
    <source>
        <dbReference type="SAM" id="Phobius"/>
    </source>
</evidence>
<keyword evidence="7" id="KW-0418">Kinase</keyword>
<dbReference type="SMART" id="SM00388">
    <property type="entry name" value="HisKA"/>
    <property type="match status" value="1"/>
</dbReference>
<dbReference type="PROSITE" id="PS50110">
    <property type="entry name" value="RESPONSE_REGULATORY"/>
    <property type="match status" value="1"/>
</dbReference>
<keyword evidence="13" id="KW-0812">Transmembrane</keyword>
<comment type="catalytic activity">
    <reaction evidence="1">
        <text>ATP + protein L-histidine = ADP + protein N-phospho-L-histidine.</text>
        <dbReference type="EC" id="2.7.13.3"/>
    </reaction>
</comment>
<accession>A0A3P1STU8</accession>
<dbReference type="SUPFAM" id="SSF47384">
    <property type="entry name" value="Homodimeric domain of signal transducing histidine kinase"/>
    <property type="match status" value="1"/>
</dbReference>
<dbReference type="PROSITE" id="PS50109">
    <property type="entry name" value="HIS_KIN"/>
    <property type="match status" value="1"/>
</dbReference>
<dbReference type="InterPro" id="IPR005467">
    <property type="entry name" value="His_kinase_dom"/>
</dbReference>
<dbReference type="GO" id="GO:0005524">
    <property type="term" value="F:ATP binding"/>
    <property type="evidence" value="ECO:0007669"/>
    <property type="project" value="UniProtKB-KW"/>
</dbReference>
<keyword evidence="5" id="KW-0808">Transferase</keyword>
<dbReference type="AlphaFoldDB" id="A0A3P1STU8"/>
<dbReference type="SMART" id="SM00387">
    <property type="entry name" value="HATPase_c"/>
    <property type="match status" value="1"/>
</dbReference>
<sequence>MKLTLFMYAVIILDRQMTFKFCKQLLILLIVLQVSAFNSGQALAKDKLSQDQVTAAYLYRLSEKIQWPATGRQTFSIHLVGASSELSATLKSLTRSKPLHGMDVTISRSDKADTPAVVDVLYLSKKKVSLASKILTSVSGKPSLVITHGYKNERSLMIDLYQNSKNQIRFNINKSNIINQGLSIDPDIIVLGGNEIDVARIYRATQNSLKGMEQKLAQLEGQNSSLEQQIKQSQKVVSDLETMITQQKRVIITSEAEIDATKKKITEQNNILAHQLTTIGNQQAQIDLDSQSLQVFKGQIKQQKDLIQTQQQQYELLVAEGLEQEQLLKKRFDELNVQADEISRREQILDQLEQQIGLLDTKIQRQEQQITAQQLSLTSQSKQIEKQVLSLYLMAAVLLLIILLALFIYMSRRRYQDLSEQLKVAKDAADYASKSKSAFLANMSHELRTPLNSVLGFSELLLKRSNDNAEVKEVLNIINRSGDHLLHLINDVLDLSKIEAGKIAVEIAPFDLVGLVDDLFELMEERARANGIVMHLELAKDLPRYVKSDASKIRQILMNYISNAIKHTKQGSVTIALSCDDKFLTLRVTDTGIGIAEDRLDDVFEPFVQLGVVEDQPGTGLGLAITSQFAALLGGQVQVESVLGQGSSFSATVEYSLSGSDELVDSSSGSDELDVIGLSPAQKSIKVLIVDDQPDNMRLLKNVIDVLGLEVQKARNGMQAIEVFQAWQPDFIWMDRRMPEMGGEQATSAIRKLPGGDKVIIAALTASAFTEDKKAIVAAGMDDFVAKPYRASQIYSCMQKHLNLEYIYADEAVEISSQNDLVSADELLERLSVLDMELLKQMHNAVLLLDADAMEPILTKIESIDPQLVDQLSSLISNFNYHYILNALEHLLEAQGVGERDLV</sequence>
<evidence type="ECO:0000256" key="7">
    <source>
        <dbReference type="ARBA" id="ARBA00022777"/>
    </source>
</evidence>
<dbReference type="CDD" id="cd00082">
    <property type="entry name" value="HisKA"/>
    <property type="match status" value="1"/>
</dbReference>
<evidence type="ECO:0000256" key="10">
    <source>
        <dbReference type="ARBA" id="ARBA00023136"/>
    </source>
</evidence>
<dbReference type="GO" id="GO:0016020">
    <property type="term" value="C:membrane"/>
    <property type="evidence" value="ECO:0007669"/>
    <property type="project" value="UniProtKB-SubCell"/>
</dbReference>
<dbReference type="Gene3D" id="3.30.565.10">
    <property type="entry name" value="Histidine kinase-like ATPase, C-terminal domain"/>
    <property type="match status" value="1"/>
</dbReference>
<evidence type="ECO:0000256" key="9">
    <source>
        <dbReference type="ARBA" id="ARBA00023012"/>
    </source>
</evidence>
<keyword evidence="4 11" id="KW-0597">Phosphoprotein</keyword>
<dbReference type="Pfam" id="PF00072">
    <property type="entry name" value="Response_reg"/>
    <property type="match status" value="1"/>
</dbReference>
<dbReference type="SUPFAM" id="SSF55874">
    <property type="entry name" value="ATPase domain of HSP90 chaperone/DNA topoisomerase II/histidine kinase"/>
    <property type="match status" value="1"/>
</dbReference>
<evidence type="ECO:0000313" key="17">
    <source>
        <dbReference type="Proteomes" id="UP000267535"/>
    </source>
</evidence>
<dbReference type="InterPro" id="IPR003661">
    <property type="entry name" value="HisK_dim/P_dom"/>
</dbReference>
<dbReference type="EC" id="2.7.13.3" evidence="3"/>
<dbReference type="InterPro" id="IPR003594">
    <property type="entry name" value="HATPase_dom"/>
</dbReference>
<dbReference type="PANTHER" id="PTHR43047:SF64">
    <property type="entry name" value="HISTIDINE KINASE CONTAINING CHEY-HOMOLOGOUS RECEIVER DOMAIN AND PAS DOMAIN-RELATED"/>
    <property type="match status" value="1"/>
</dbReference>
<proteinExistence type="predicted"/>
<gene>
    <name evidence="16" type="ORF">EHS89_05975</name>
</gene>
<dbReference type="Pfam" id="PF02518">
    <property type="entry name" value="HATPase_c"/>
    <property type="match status" value="1"/>
</dbReference>
<feature type="modified residue" description="4-aspartylphosphate" evidence="11">
    <location>
        <position position="735"/>
    </location>
</feature>
<dbReference type="Proteomes" id="UP000267535">
    <property type="component" value="Unassembled WGS sequence"/>
</dbReference>
<feature type="domain" description="Histidine kinase" evidence="14">
    <location>
        <begin position="442"/>
        <end position="657"/>
    </location>
</feature>
<dbReference type="Pfam" id="PF13689">
    <property type="entry name" value="DUF4154"/>
    <property type="match status" value="1"/>
</dbReference>
<keyword evidence="17" id="KW-1185">Reference proteome</keyword>
<evidence type="ECO:0000256" key="12">
    <source>
        <dbReference type="SAM" id="Coils"/>
    </source>
</evidence>